<dbReference type="InterPro" id="IPR027463">
    <property type="entry name" value="AcrB_DN_DC_subdom"/>
</dbReference>
<evidence type="ECO:0000259" key="3">
    <source>
        <dbReference type="PROSITE" id="PS50156"/>
    </source>
</evidence>
<dbReference type="NCBIfam" id="NF000282">
    <property type="entry name" value="RND_permease_1"/>
    <property type="match status" value="1"/>
</dbReference>
<reference evidence="5" key="1">
    <citation type="journal article" date="2019" name="Int. J. Syst. Evol. Microbiol.">
        <title>The Global Catalogue of Microorganisms (GCM) 10K type strain sequencing project: providing services to taxonomists for standard genome sequencing and annotation.</title>
        <authorList>
            <consortium name="The Broad Institute Genomics Platform"/>
            <consortium name="The Broad Institute Genome Sequencing Center for Infectious Disease"/>
            <person name="Wu L."/>
            <person name="Ma J."/>
        </authorList>
    </citation>
    <scope>NUCLEOTIDE SEQUENCE [LARGE SCALE GENOMIC DNA]</scope>
    <source>
        <strain evidence="5">JCM 17924</strain>
    </source>
</reference>
<feature type="compositionally biased region" description="Basic and acidic residues" evidence="1">
    <location>
        <begin position="1124"/>
        <end position="1138"/>
    </location>
</feature>
<dbReference type="InterPro" id="IPR001036">
    <property type="entry name" value="Acrflvin-R"/>
</dbReference>
<dbReference type="Pfam" id="PF00873">
    <property type="entry name" value="ACR_tran"/>
    <property type="match status" value="1"/>
</dbReference>
<feature type="compositionally biased region" description="Basic and acidic residues" evidence="1">
    <location>
        <begin position="1083"/>
        <end position="1117"/>
    </location>
</feature>
<dbReference type="RefSeq" id="WP_345220364.1">
    <property type="nucleotide sequence ID" value="NZ_BAABHA010000001.1"/>
</dbReference>
<feature type="compositionally biased region" description="Low complexity" evidence="1">
    <location>
        <begin position="512"/>
        <end position="528"/>
    </location>
</feature>
<feature type="transmembrane region" description="Helical" evidence="2">
    <location>
        <begin position="939"/>
        <end position="960"/>
    </location>
</feature>
<dbReference type="Gene3D" id="3.30.70.1430">
    <property type="entry name" value="Multidrug efflux transporter AcrB pore domain"/>
    <property type="match status" value="2"/>
</dbReference>
<feature type="transmembrane region" description="Helical" evidence="2">
    <location>
        <begin position="1043"/>
        <end position="1069"/>
    </location>
</feature>
<proteinExistence type="predicted"/>
<dbReference type="PANTHER" id="PTHR32063:SF11">
    <property type="entry name" value="CATION OR DRUG EFFLUX SYSTEM PROTEIN"/>
    <property type="match status" value="1"/>
</dbReference>
<dbReference type="PRINTS" id="PR00702">
    <property type="entry name" value="ACRIFLAVINRP"/>
</dbReference>
<dbReference type="PANTHER" id="PTHR32063">
    <property type="match status" value="1"/>
</dbReference>
<dbReference type="Gene3D" id="3.30.70.1320">
    <property type="entry name" value="Multidrug efflux transporter AcrB pore domain like"/>
    <property type="match status" value="1"/>
</dbReference>
<feature type="transmembrane region" description="Helical" evidence="2">
    <location>
        <begin position="342"/>
        <end position="361"/>
    </location>
</feature>
<feature type="compositionally biased region" description="Basic and acidic residues" evidence="1">
    <location>
        <begin position="529"/>
        <end position="542"/>
    </location>
</feature>
<dbReference type="Proteomes" id="UP001500454">
    <property type="component" value="Unassembled WGS sequence"/>
</dbReference>
<feature type="transmembrane region" description="Helical" evidence="2">
    <location>
        <begin position="579"/>
        <end position="597"/>
    </location>
</feature>
<feature type="transmembrane region" description="Helical" evidence="2">
    <location>
        <begin position="966"/>
        <end position="987"/>
    </location>
</feature>
<accession>A0ABP8ITN4</accession>
<feature type="region of interest" description="Disordered" evidence="1">
    <location>
        <begin position="1083"/>
        <end position="1138"/>
    </location>
</feature>
<dbReference type="Gene3D" id="3.30.70.1440">
    <property type="entry name" value="Multidrug efflux transporter AcrB pore domain"/>
    <property type="match status" value="1"/>
</dbReference>
<keyword evidence="2" id="KW-1133">Transmembrane helix</keyword>
<feature type="transmembrane region" description="Helical" evidence="2">
    <location>
        <begin position="12"/>
        <end position="33"/>
    </location>
</feature>
<feature type="transmembrane region" description="Helical" evidence="2">
    <location>
        <begin position="1015"/>
        <end position="1037"/>
    </location>
</feature>
<protein>
    <submittedName>
        <fullName evidence="4">Efflux RND transporter permease subunit</fullName>
    </submittedName>
</protein>
<keyword evidence="5" id="KW-1185">Reference proteome</keyword>
<feature type="transmembrane region" description="Helical" evidence="2">
    <location>
        <begin position="444"/>
        <end position="466"/>
    </location>
</feature>
<keyword evidence="2" id="KW-0812">Transmembrane</keyword>
<dbReference type="SUPFAM" id="SSF82693">
    <property type="entry name" value="Multidrug efflux transporter AcrB pore domain, PN1, PN2, PC1 and PC2 subdomains"/>
    <property type="match status" value="4"/>
</dbReference>
<dbReference type="PROSITE" id="PS50156">
    <property type="entry name" value="SSD"/>
    <property type="match status" value="1"/>
</dbReference>
<feature type="transmembrane region" description="Helical" evidence="2">
    <location>
        <begin position="396"/>
        <end position="415"/>
    </location>
</feature>
<keyword evidence="2" id="KW-0472">Membrane</keyword>
<name>A0ABP8ITN4_9BACT</name>
<evidence type="ECO:0000313" key="5">
    <source>
        <dbReference type="Proteomes" id="UP001500454"/>
    </source>
</evidence>
<evidence type="ECO:0000256" key="1">
    <source>
        <dbReference type="SAM" id="MobiDB-lite"/>
    </source>
</evidence>
<feature type="region of interest" description="Disordered" evidence="1">
    <location>
        <begin position="503"/>
        <end position="545"/>
    </location>
</feature>
<feature type="transmembrane region" description="Helical" evidence="2">
    <location>
        <begin position="913"/>
        <end position="932"/>
    </location>
</feature>
<dbReference type="Gene3D" id="3.30.2090.10">
    <property type="entry name" value="Multidrug efflux transporter AcrB TolC docking domain, DN and DC subdomains"/>
    <property type="match status" value="2"/>
</dbReference>
<evidence type="ECO:0000313" key="4">
    <source>
        <dbReference type="EMBL" id="GAA4371938.1"/>
    </source>
</evidence>
<feature type="transmembrane region" description="Helical" evidence="2">
    <location>
        <begin position="368"/>
        <end position="390"/>
    </location>
</feature>
<dbReference type="Gene3D" id="1.20.1640.10">
    <property type="entry name" value="Multidrug efflux transporter AcrB transmembrane domain"/>
    <property type="match status" value="2"/>
</dbReference>
<dbReference type="SUPFAM" id="SSF82866">
    <property type="entry name" value="Multidrug efflux transporter AcrB transmembrane domain"/>
    <property type="match status" value="2"/>
</dbReference>
<feature type="transmembrane region" description="Helical" evidence="2">
    <location>
        <begin position="472"/>
        <end position="499"/>
    </location>
</feature>
<gene>
    <name evidence="4" type="ORF">GCM10023186_00900</name>
</gene>
<dbReference type="InterPro" id="IPR000731">
    <property type="entry name" value="SSD"/>
</dbReference>
<organism evidence="4 5">
    <name type="scientific">Hymenobacter koreensis</name>
    <dbReference type="NCBI Taxonomy" id="1084523"/>
    <lineage>
        <taxon>Bacteria</taxon>
        <taxon>Pseudomonadati</taxon>
        <taxon>Bacteroidota</taxon>
        <taxon>Cytophagia</taxon>
        <taxon>Cytophagales</taxon>
        <taxon>Hymenobacteraceae</taxon>
        <taxon>Hymenobacter</taxon>
    </lineage>
</organism>
<dbReference type="EMBL" id="BAABHA010000001">
    <property type="protein sequence ID" value="GAA4371938.1"/>
    <property type="molecule type" value="Genomic_DNA"/>
</dbReference>
<evidence type="ECO:0000256" key="2">
    <source>
        <dbReference type="SAM" id="Phobius"/>
    </source>
</evidence>
<dbReference type="SUPFAM" id="SSF82714">
    <property type="entry name" value="Multidrug efflux transporter AcrB TolC docking domain, DN and DC subdomains"/>
    <property type="match status" value="2"/>
</dbReference>
<comment type="caution">
    <text evidence="4">The sequence shown here is derived from an EMBL/GenBank/DDBJ whole genome shotgun (WGS) entry which is preliminary data.</text>
</comment>
<sequence>MIAETFIRRPVLAIVCSTLIVLLGVLAILSLPITQYPNITPPTVSVSGTYVGADAQTVEQNVATPVEVQVNGTPGMSYLTSNSSNNGQMSMSVNFEVGTDIDIAALDVQNRVGIALPRLPQEVQRLGLTVRKRNPSILMLVALYAPKGTHDVTFLDNYTNIYIKDALLRTKGVGDINARADDFSMRIWLKPDKLAQLGITATEVTEALQEQNAQIAAGSLGAAPQQKGQSFEYTVFVRGRLSSVEEFSNVIVKTLPETGAVVYLKDVARVELGKYNYGSQSYVDGKRAAYMLVYQAPGSNALETYENVKTEMERLKKQFPADLDYIIPFEAATVVKVSIKEVLFTMLESLVLVVLVVFLFLQNWRATLIPTLAIPVAVVGPFLAFVPLGFTINTLTLFGLVLAIGIVIDDAIVIVEATQLNMDEKDMEPREATIEAMREISTPVVTTSIILIAVFVPVAFIGGITGRLYQQFALTIAVSVVLSTFSALTFTPALCSLILKKRKHPSKGGKPAPEGAAEAAETQTAAENSAERPAEKHDDKPAKKPGFLQRFFDKFNRWFGRLTDKYTNGVKRGIEYPRWVLVALACILVGTVLLYRAKPSGFIPTEDEGRLIITFTLPEASSTDRTVAVLKNVMKELESTPGVNHFSGLAGLNGINFSQKSNSGTLFVQLKPWDERKDEALHAEALVDTIQRRLGQFKEAKVVVIPPPAIPGLGNTSGFSFILQEREAQTDIQAFDRTLQSFLGAMRQRPEIAKGFSFFTANTPGYRLDIDREKCKKLGVQVADVGRALQTYLSSSYVNDFTLYGRTFRVVAQADTSYRGDIQNLNQYYVRNTAGSMVPLSTLISYQRTATAPLISHYNLFRSADINGDPGAGYSTGDAIKALEEVAEQNLPPGYGYEFSGLSREENEAGSQALYIFGLSLVFVFLVLAALYESWTVPFAVLVSVPIGSLGAIVTLSLMSSLTNNVYAQIGLVTLVGLAGKNAILIVEYAKERLEAGAELVEATLDAVRLRFRPIVMTSMSAILGVVPLIIASGAGAESRRHIGWTVFGGLLVATIVGTGVVAVVYVLITRKAYSKKELEAFKQNADEQEKQEDGHEAKGEAKEASDETSSQEKRATDASAGKSSEDDAKPDEAPASK</sequence>
<feature type="domain" description="SSD" evidence="3">
    <location>
        <begin position="343"/>
        <end position="497"/>
    </location>
</feature>